<reference evidence="3" key="1">
    <citation type="journal article" date="2011" name="Nature">
        <title>Genome sequence and analysis of the tuber crop potato.</title>
        <authorList>
            <consortium name="The Potato Genome Sequencing Consortium"/>
        </authorList>
    </citation>
    <scope>NUCLEOTIDE SEQUENCE [LARGE SCALE GENOMIC DNA]</scope>
    <source>
        <strain evidence="3">cv. DM1-3 516 R44</strain>
    </source>
</reference>
<reference evidence="2" key="2">
    <citation type="submission" date="2015-06" db="UniProtKB">
        <authorList>
            <consortium name="EnsemblPlants"/>
        </authorList>
    </citation>
    <scope>IDENTIFICATION</scope>
    <source>
        <strain evidence="2">DM1-3 516 R44</strain>
    </source>
</reference>
<dbReference type="AlphaFoldDB" id="M1CE48"/>
<keyword evidence="3" id="KW-1185">Reference proteome</keyword>
<organism evidence="2 3">
    <name type="scientific">Solanum tuberosum</name>
    <name type="common">Potato</name>
    <dbReference type="NCBI Taxonomy" id="4113"/>
    <lineage>
        <taxon>Eukaryota</taxon>
        <taxon>Viridiplantae</taxon>
        <taxon>Streptophyta</taxon>
        <taxon>Embryophyta</taxon>
        <taxon>Tracheophyta</taxon>
        <taxon>Spermatophyta</taxon>
        <taxon>Magnoliopsida</taxon>
        <taxon>eudicotyledons</taxon>
        <taxon>Gunneridae</taxon>
        <taxon>Pentapetalae</taxon>
        <taxon>asterids</taxon>
        <taxon>lamiids</taxon>
        <taxon>Solanales</taxon>
        <taxon>Solanaceae</taxon>
        <taxon>Solanoideae</taxon>
        <taxon>Solaneae</taxon>
        <taxon>Solanum</taxon>
    </lineage>
</organism>
<proteinExistence type="predicted"/>
<dbReference type="InParanoid" id="M1CE48"/>
<dbReference type="Proteomes" id="UP000011115">
    <property type="component" value="Unassembled WGS sequence"/>
</dbReference>
<accession>M1CE48</accession>
<dbReference type="EnsemblPlants" id="PGSC0003DMT400065511">
    <property type="protein sequence ID" value="PGSC0003DMT400065511"/>
    <property type="gene ID" value="PGSC0003DMG400025486"/>
</dbReference>
<dbReference type="PaxDb" id="4113-PGSC0003DMT400065511"/>
<evidence type="ECO:0000313" key="3">
    <source>
        <dbReference type="Proteomes" id="UP000011115"/>
    </source>
</evidence>
<name>M1CE48_SOLTU</name>
<evidence type="ECO:0000256" key="1">
    <source>
        <dbReference type="SAM" id="MobiDB-lite"/>
    </source>
</evidence>
<dbReference type="HOGENOM" id="CLU_2890226_0_0_1"/>
<evidence type="ECO:0000313" key="2">
    <source>
        <dbReference type="EnsemblPlants" id="PGSC0003DMT400065511"/>
    </source>
</evidence>
<dbReference type="Gramene" id="PGSC0003DMT400065511">
    <property type="protein sequence ID" value="PGSC0003DMT400065511"/>
    <property type="gene ID" value="PGSC0003DMG400025486"/>
</dbReference>
<sequence>MDSTFAFSHLAQGGPIPYSSHPAYKNRRTGLEGGKMRKQRRIEKIGPKAHSLYKNCILLFSWA</sequence>
<protein>
    <submittedName>
        <fullName evidence="2">Uncharacterized protein</fullName>
    </submittedName>
</protein>
<feature type="region of interest" description="Disordered" evidence="1">
    <location>
        <begin position="1"/>
        <end position="38"/>
    </location>
</feature>